<protein>
    <submittedName>
        <fullName evidence="1">Uncharacterized protein</fullName>
    </submittedName>
</protein>
<accession>A0A8I1EAW2</accession>
<comment type="caution">
    <text evidence="1">The sequence shown here is derived from an EMBL/GenBank/DDBJ whole genome shotgun (WGS) entry which is preliminary data.</text>
</comment>
<evidence type="ECO:0000313" key="2">
    <source>
        <dbReference type="Proteomes" id="UP000637061"/>
    </source>
</evidence>
<evidence type="ECO:0000313" key="1">
    <source>
        <dbReference type="EMBL" id="MBI6882597.1"/>
    </source>
</evidence>
<organism evidence="1 2">
    <name type="scientific">Pseudomonas putida</name>
    <name type="common">Arthrobacter siderocapsulatus</name>
    <dbReference type="NCBI Taxonomy" id="303"/>
    <lineage>
        <taxon>Bacteria</taxon>
        <taxon>Pseudomonadati</taxon>
        <taxon>Pseudomonadota</taxon>
        <taxon>Gammaproteobacteria</taxon>
        <taxon>Pseudomonadales</taxon>
        <taxon>Pseudomonadaceae</taxon>
        <taxon>Pseudomonas</taxon>
    </lineage>
</organism>
<dbReference type="Proteomes" id="UP000637061">
    <property type="component" value="Unassembled WGS sequence"/>
</dbReference>
<dbReference type="AlphaFoldDB" id="A0A8I1EAW2"/>
<reference evidence="1" key="1">
    <citation type="submission" date="2020-12" db="EMBL/GenBank/DDBJ databases">
        <title>Enhanced detection system for hospital associated transmission using whole genome sequencing surveillance.</title>
        <authorList>
            <person name="Harrison L.H."/>
            <person name="Van Tyne D."/>
            <person name="Marsh J.W."/>
            <person name="Griffith M.P."/>
            <person name="Snyder D.J."/>
            <person name="Cooper V.S."/>
            <person name="Mustapha M."/>
        </authorList>
    </citation>
    <scope>NUCLEOTIDE SEQUENCE</scope>
    <source>
        <strain evidence="1">PSB00042</strain>
    </source>
</reference>
<gene>
    <name evidence="1" type="ORF">JEU22_01620</name>
</gene>
<dbReference type="RefSeq" id="WP_198746210.1">
    <property type="nucleotide sequence ID" value="NZ_JAEHTE010000001.1"/>
</dbReference>
<name>A0A8I1EAW2_PSEPU</name>
<sequence length="434" mass="48065">MSFDKFLTAASIHGDAASLANRINSASDEEISGLKKEIASLSEAGISAFSEKVLGSCGSQRALMLAVESLEETGSISVSSFSSLMSATFHSFSQGVISEDDFELAIGRLIKSSEISLSAHDISVTYYLVSGINYYSRENYKFGGLKHLDMTLSAHILKQTRQDYFSQLFRHMSYLVHYMHLPASIGAAIEYGERSGFSEARFILLSGVVEAGMIKPEVLRTFSIGVSDDDFDQMFARSFSEKPNLHNLATFSELYGENRLFNAPAIKNLESIRDVNRIRHIASVLSSKGFSFEKYTGVTSFVARHAKSLYENLGFSDENKKLSILRAVIETNGCMAALFLEIKKWNKDLGLVEPVSGSEAIAKLREQSPSNYKMAIRSLKFIGLHNVCEGLPSLSRVIIKDYIDDGLMDRAAQKNIMITYPHAKHLFIENDLGV</sequence>
<dbReference type="EMBL" id="JAEHTE010000001">
    <property type="protein sequence ID" value="MBI6882597.1"/>
    <property type="molecule type" value="Genomic_DNA"/>
</dbReference>
<proteinExistence type="predicted"/>